<dbReference type="Proteomes" id="UP001301769">
    <property type="component" value="Unassembled WGS sequence"/>
</dbReference>
<name>A0AAN6XXA5_9PEZI</name>
<evidence type="ECO:0000313" key="3">
    <source>
        <dbReference type="Proteomes" id="UP001301769"/>
    </source>
</evidence>
<feature type="region of interest" description="Disordered" evidence="1">
    <location>
        <begin position="126"/>
        <end position="159"/>
    </location>
</feature>
<dbReference type="PANTHER" id="PTHR35040">
    <property type="match status" value="1"/>
</dbReference>
<accession>A0AAN6XXA5</accession>
<evidence type="ECO:0000256" key="1">
    <source>
        <dbReference type="SAM" id="MobiDB-lite"/>
    </source>
</evidence>
<dbReference type="PANTHER" id="PTHR35040:SF9">
    <property type="entry name" value="4-LIKE CELL SURFACE PROTEIN, PUTATIVE (AFU_ORTHOLOGUE AFUA_4G14080)-RELATED"/>
    <property type="match status" value="1"/>
</dbReference>
<dbReference type="AlphaFoldDB" id="A0AAN6XXA5"/>
<protein>
    <submittedName>
        <fullName evidence="2">Uncharacterized protein</fullName>
    </submittedName>
</protein>
<comment type="caution">
    <text evidence="2">The sequence shown here is derived from an EMBL/GenBank/DDBJ whole genome shotgun (WGS) entry which is preliminary data.</text>
</comment>
<keyword evidence="3" id="KW-1185">Reference proteome</keyword>
<evidence type="ECO:0000313" key="2">
    <source>
        <dbReference type="EMBL" id="KAK4208335.1"/>
    </source>
</evidence>
<feature type="compositionally biased region" description="Low complexity" evidence="1">
    <location>
        <begin position="127"/>
        <end position="150"/>
    </location>
</feature>
<dbReference type="Pfam" id="PF12138">
    <property type="entry name" value="Spherulin4"/>
    <property type="match status" value="1"/>
</dbReference>
<reference evidence="2" key="2">
    <citation type="submission" date="2023-05" db="EMBL/GenBank/DDBJ databases">
        <authorList>
            <consortium name="Lawrence Berkeley National Laboratory"/>
            <person name="Steindorff A."/>
            <person name="Hensen N."/>
            <person name="Bonometti L."/>
            <person name="Westerberg I."/>
            <person name="Brannstrom I.O."/>
            <person name="Guillou S."/>
            <person name="Cros-Aarteil S."/>
            <person name="Calhoun S."/>
            <person name="Haridas S."/>
            <person name="Kuo A."/>
            <person name="Mondo S."/>
            <person name="Pangilinan J."/>
            <person name="Riley R."/>
            <person name="Labutti K."/>
            <person name="Andreopoulos B."/>
            <person name="Lipzen A."/>
            <person name="Chen C."/>
            <person name="Yanf M."/>
            <person name="Daum C."/>
            <person name="Ng V."/>
            <person name="Clum A."/>
            <person name="Ohm R."/>
            <person name="Martin F."/>
            <person name="Silar P."/>
            <person name="Natvig D."/>
            <person name="Lalanne C."/>
            <person name="Gautier V."/>
            <person name="Ament-Velasquez S.L."/>
            <person name="Kruys A."/>
            <person name="Hutchinson M.I."/>
            <person name="Powell A.J."/>
            <person name="Barry K."/>
            <person name="Miller A.N."/>
            <person name="Grigoriev I.V."/>
            <person name="Debuchy R."/>
            <person name="Gladieux P."/>
            <person name="Thoren M.H."/>
            <person name="Johannesson H."/>
        </authorList>
    </citation>
    <scope>NUCLEOTIDE SEQUENCE</scope>
    <source>
        <strain evidence="2">PSN293</strain>
    </source>
</reference>
<reference evidence="2" key="1">
    <citation type="journal article" date="2023" name="Mol. Phylogenet. Evol.">
        <title>Genome-scale phylogeny and comparative genomics of the fungal order Sordariales.</title>
        <authorList>
            <person name="Hensen N."/>
            <person name="Bonometti L."/>
            <person name="Westerberg I."/>
            <person name="Brannstrom I.O."/>
            <person name="Guillou S."/>
            <person name="Cros-Aarteil S."/>
            <person name="Calhoun S."/>
            <person name="Haridas S."/>
            <person name="Kuo A."/>
            <person name="Mondo S."/>
            <person name="Pangilinan J."/>
            <person name="Riley R."/>
            <person name="LaButti K."/>
            <person name="Andreopoulos B."/>
            <person name="Lipzen A."/>
            <person name="Chen C."/>
            <person name="Yan M."/>
            <person name="Daum C."/>
            <person name="Ng V."/>
            <person name="Clum A."/>
            <person name="Steindorff A."/>
            <person name="Ohm R.A."/>
            <person name="Martin F."/>
            <person name="Silar P."/>
            <person name="Natvig D.O."/>
            <person name="Lalanne C."/>
            <person name="Gautier V."/>
            <person name="Ament-Velasquez S.L."/>
            <person name="Kruys A."/>
            <person name="Hutchinson M.I."/>
            <person name="Powell A.J."/>
            <person name="Barry K."/>
            <person name="Miller A.N."/>
            <person name="Grigoriev I.V."/>
            <person name="Debuchy R."/>
            <person name="Gladieux P."/>
            <person name="Hiltunen Thoren M."/>
            <person name="Johannesson H."/>
        </authorList>
    </citation>
    <scope>NUCLEOTIDE SEQUENCE</scope>
    <source>
        <strain evidence="2">PSN293</strain>
    </source>
</reference>
<dbReference type="EMBL" id="MU858248">
    <property type="protein sequence ID" value="KAK4208335.1"/>
    <property type="molecule type" value="Genomic_DNA"/>
</dbReference>
<proteinExistence type="predicted"/>
<gene>
    <name evidence="2" type="ORF">QBC37DRAFT_379176</name>
</gene>
<dbReference type="InterPro" id="IPR021986">
    <property type="entry name" value="Spherulin4"/>
</dbReference>
<organism evidence="2 3">
    <name type="scientific">Rhypophila decipiens</name>
    <dbReference type="NCBI Taxonomy" id="261697"/>
    <lineage>
        <taxon>Eukaryota</taxon>
        <taxon>Fungi</taxon>
        <taxon>Dikarya</taxon>
        <taxon>Ascomycota</taxon>
        <taxon>Pezizomycotina</taxon>
        <taxon>Sordariomycetes</taxon>
        <taxon>Sordariomycetidae</taxon>
        <taxon>Sordariales</taxon>
        <taxon>Naviculisporaceae</taxon>
        <taxon>Rhypophila</taxon>
    </lineage>
</organism>
<sequence>MRIDGIFFDEAPSKETEETVIYMGKAASLVRILATSPHRPWNITATSHHRLWNIRRETNEERPSSISNSSVVDDLCTNTGRCTVIYNPGTPPPPRSAFFDSSSQADYIVLFEQTLETWPGSINLPQEVSAPVPSSTSSSTSSEVHINVSSDPEQTPENHLAFKDPERTYISRCLESLSPSERAKSIAIAHSVPSLGHQLTFAAQVVEYGLAGHFATSTADYATWTNNGGPRFQENYDPGAHWMAYVTAATELARVHLAKAGKAPNHD</sequence>